<accession>A0A977KBP7</accession>
<protein>
    <submittedName>
        <fullName evidence="2">Uncharacterized protein</fullName>
    </submittedName>
</protein>
<sequence>MGGGMERIGEVLEALKRVEIERLSAMAYASWVPLVALGSFLSALTGNPAFSQGLWGLGLIPFVWTVRRLNRLGRETRKWNGKLTVALASALGTSLALAKIPLLSLTIATIAIIIAVTLARPRVSWIELVTVALIALLTSLGSQRLGAWEAFSSAFVIGLSFATLAHLAYGVYEVVPYVERD</sequence>
<name>A0A977KBP7_9CREN</name>
<gene>
    <name evidence="2" type="ORF">IPA_07640</name>
</gene>
<dbReference type="Proteomes" id="UP001063698">
    <property type="component" value="Chromosome"/>
</dbReference>
<dbReference type="KEGG" id="ipc:IPA_07640"/>
<feature type="transmembrane region" description="Helical" evidence="1">
    <location>
        <begin position="125"/>
        <end position="142"/>
    </location>
</feature>
<evidence type="ECO:0000313" key="2">
    <source>
        <dbReference type="EMBL" id="UXD22717.1"/>
    </source>
</evidence>
<keyword evidence="1" id="KW-1133">Transmembrane helix</keyword>
<keyword evidence="1" id="KW-0812">Transmembrane</keyword>
<evidence type="ECO:0000313" key="3">
    <source>
        <dbReference type="Proteomes" id="UP001063698"/>
    </source>
</evidence>
<organism evidence="2 3">
    <name type="scientific">Ignicoccus pacificus DSM 13166</name>
    <dbReference type="NCBI Taxonomy" id="940294"/>
    <lineage>
        <taxon>Archaea</taxon>
        <taxon>Thermoproteota</taxon>
        <taxon>Thermoprotei</taxon>
        <taxon>Desulfurococcales</taxon>
        <taxon>Desulfurococcaceae</taxon>
        <taxon>Ignicoccus</taxon>
    </lineage>
</organism>
<dbReference type="AlphaFoldDB" id="A0A977KBP7"/>
<feature type="transmembrane region" description="Helical" evidence="1">
    <location>
        <begin position="154"/>
        <end position="172"/>
    </location>
</feature>
<feature type="transmembrane region" description="Helical" evidence="1">
    <location>
        <begin position="25"/>
        <end position="43"/>
    </location>
</feature>
<reference evidence="2" key="1">
    <citation type="submission" date="2013-11" db="EMBL/GenBank/DDBJ databases">
        <title>Comparative genomics of Ignicoccus.</title>
        <authorList>
            <person name="Podar M."/>
        </authorList>
    </citation>
    <scope>NUCLEOTIDE SEQUENCE</scope>
    <source>
        <strain evidence="2">DSM 13166</strain>
    </source>
</reference>
<feature type="transmembrane region" description="Helical" evidence="1">
    <location>
        <begin position="86"/>
        <end position="119"/>
    </location>
</feature>
<dbReference type="EMBL" id="CP006868">
    <property type="protein sequence ID" value="UXD22717.1"/>
    <property type="molecule type" value="Genomic_DNA"/>
</dbReference>
<proteinExistence type="predicted"/>
<evidence type="ECO:0000256" key="1">
    <source>
        <dbReference type="SAM" id="Phobius"/>
    </source>
</evidence>
<keyword evidence="3" id="KW-1185">Reference proteome</keyword>
<keyword evidence="1" id="KW-0472">Membrane</keyword>